<dbReference type="PANTHER" id="PTHR30023">
    <property type="entry name" value="D-ALANYL-D-ALANINE CARBOXYPEPTIDASE"/>
    <property type="match status" value="1"/>
</dbReference>
<keyword evidence="5" id="KW-1185">Reference proteome</keyword>
<dbReference type="PRINTS" id="PR00922">
    <property type="entry name" value="DADACBPTASE3"/>
</dbReference>
<dbReference type="Proteomes" id="UP001499924">
    <property type="component" value="Unassembled WGS sequence"/>
</dbReference>
<evidence type="ECO:0000256" key="3">
    <source>
        <dbReference type="SAM" id="Phobius"/>
    </source>
</evidence>
<proteinExistence type="inferred from homology"/>
<evidence type="ECO:0000313" key="5">
    <source>
        <dbReference type="Proteomes" id="UP001499924"/>
    </source>
</evidence>
<dbReference type="InterPro" id="IPR012338">
    <property type="entry name" value="Beta-lactam/transpept-like"/>
</dbReference>
<keyword evidence="3" id="KW-0812">Transmembrane</keyword>
<dbReference type="PANTHER" id="PTHR30023:SF0">
    <property type="entry name" value="PENICILLIN-SENSITIVE CARBOXYPEPTIDASE A"/>
    <property type="match status" value="1"/>
</dbReference>
<dbReference type="InterPro" id="IPR000667">
    <property type="entry name" value="Peptidase_S13"/>
</dbReference>
<dbReference type="Pfam" id="PF02113">
    <property type="entry name" value="Peptidase_S13"/>
    <property type="match status" value="1"/>
</dbReference>
<dbReference type="NCBIfam" id="TIGR00666">
    <property type="entry name" value="PBP4"/>
    <property type="match status" value="1"/>
</dbReference>
<name>A0ABP6PNJ0_9ACTN</name>
<evidence type="ECO:0000256" key="2">
    <source>
        <dbReference type="ARBA" id="ARBA00022801"/>
    </source>
</evidence>
<dbReference type="EMBL" id="BAAAVV010000017">
    <property type="protein sequence ID" value="GAA3183488.1"/>
    <property type="molecule type" value="Genomic_DNA"/>
</dbReference>
<keyword evidence="3" id="KW-0472">Membrane</keyword>
<keyword evidence="2" id="KW-0378">Hydrolase</keyword>
<comment type="caution">
    <text evidence="4">The sequence shown here is derived from an EMBL/GenBank/DDBJ whole genome shotgun (WGS) entry which is preliminary data.</text>
</comment>
<sequence length="477" mass="46388">MWGVGTIASSGSTVITANYGRFRRRIAMGIVALVLLVVGGIVGVNRLLDDAPAAPDDVVAVPEAQLPDLGDAVPVLASLSSDAPAPDPAALSEQLTPLLEVPGLGTGVSAEVVDVATGDVLLDADAADPATPASTAKLLTAAAVLVTLDPAERFETTVVAGSTPGEVVLVGGGDLTLSRTAPSQTYPGAPTVDDLAAQVVAAMPAGTPVTRVVVDSSLFSGPLTASGWGPADAPSSYAAPVTATAVDGARVAPGSTARSGQPGLDAGSALADALGVPGATVVLGQAPAGAEVLGSVLSAPVARQVEQALSMSDNMLAEALARHVAIARGLPATFDGGAQAVIDAVAEAGVDTSGVTLADGSGLSREDRIPAGVLTAVVQGAADGSLGGASLMLSGLPVAGYDGTLADRGDDDPATAPGAIRAKTGTLLGVHALAGTVVTTDGRLLAFAVVADGSSDEAAAENALDDFASELAACGCR</sequence>
<dbReference type="Gene3D" id="3.40.710.10">
    <property type="entry name" value="DD-peptidase/beta-lactamase superfamily"/>
    <property type="match status" value="2"/>
</dbReference>
<dbReference type="SUPFAM" id="SSF56601">
    <property type="entry name" value="beta-lactamase/transpeptidase-like"/>
    <property type="match status" value="1"/>
</dbReference>
<evidence type="ECO:0000313" key="4">
    <source>
        <dbReference type="EMBL" id="GAA3183488.1"/>
    </source>
</evidence>
<gene>
    <name evidence="4" type="ORF">GCM10010531_42130</name>
</gene>
<reference evidence="5" key="1">
    <citation type="journal article" date="2019" name="Int. J. Syst. Evol. Microbiol.">
        <title>The Global Catalogue of Microorganisms (GCM) 10K type strain sequencing project: providing services to taxonomists for standard genome sequencing and annotation.</title>
        <authorList>
            <consortium name="The Broad Institute Genomics Platform"/>
            <consortium name="The Broad Institute Genome Sequencing Center for Infectious Disease"/>
            <person name="Wu L."/>
            <person name="Ma J."/>
        </authorList>
    </citation>
    <scope>NUCLEOTIDE SEQUENCE [LARGE SCALE GENOMIC DNA]</scope>
    <source>
        <strain evidence="5">JCM 15614</strain>
    </source>
</reference>
<comment type="similarity">
    <text evidence="1">Belongs to the peptidase S13 family.</text>
</comment>
<keyword evidence="3" id="KW-1133">Transmembrane helix</keyword>
<protein>
    <recommendedName>
        <fullName evidence="6">D-alanyl-D-alanine carboxypeptidase / D-alanyl-D-alanine-endopeptidase (Penicillin-binding protein 4)</fullName>
    </recommendedName>
</protein>
<organism evidence="4 5">
    <name type="scientific">Blastococcus jejuensis</name>
    <dbReference type="NCBI Taxonomy" id="351224"/>
    <lineage>
        <taxon>Bacteria</taxon>
        <taxon>Bacillati</taxon>
        <taxon>Actinomycetota</taxon>
        <taxon>Actinomycetes</taxon>
        <taxon>Geodermatophilales</taxon>
        <taxon>Geodermatophilaceae</taxon>
        <taxon>Blastococcus</taxon>
    </lineage>
</organism>
<accession>A0ABP6PNJ0</accession>
<feature type="transmembrane region" description="Helical" evidence="3">
    <location>
        <begin position="26"/>
        <end position="48"/>
    </location>
</feature>
<evidence type="ECO:0000256" key="1">
    <source>
        <dbReference type="ARBA" id="ARBA00006096"/>
    </source>
</evidence>
<evidence type="ECO:0008006" key="6">
    <source>
        <dbReference type="Google" id="ProtNLM"/>
    </source>
</evidence>